<dbReference type="InterPro" id="IPR000885">
    <property type="entry name" value="Fib_collagen_C"/>
</dbReference>
<dbReference type="InterPro" id="IPR036056">
    <property type="entry name" value="Fibrinogen-like_C"/>
</dbReference>
<evidence type="ECO:0000313" key="8">
    <source>
        <dbReference type="RefSeq" id="XP_031558516.1"/>
    </source>
</evidence>
<sequence length="368" mass="41385">MASRRMGVKITSQDIPGFIFLFILIGLEIRTSLQQHCPQAQPVLVAEAGHALIGTVYTCFQTERHPLCLLECEQSESCMSLNYYERTSTCCLSTQTKESRPERYEQRRDCIYFKNPSGRIPATFIGMKAFPAKSCLDILVSGGSIGTGVYWLDPENKGNPIKVYCDMERDGALYLSGGWTTVKKTVLQTTSSPIRIPNERFEDYHVIEEYHNNDVNVIPTAKAMSSIIQLLGFDQIHFYCHKKSVGRVVSIMIKNDTAAQQVVRFFTEDFGFPNACGSFERLPEDSSIMVNACEKWGKNKSDGTEINKWGSLKFKGPKRLVSRPFAMEGNDKHAFGIYNNAGFYLMCDDSEDAVSPYNSGDILQISVR</sequence>
<dbReference type="GeneID" id="116294959"/>
<dbReference type="InParanoid" id="A0A6P8HSV6"/>
<dbReference type="Pfam" id="PF01410">
    <property type="entry name" value="COLFI"/>
    <property type="match status" value="1"/>
</dbReference>
<dbReference type="OrthoDB" id="5985694at2759"/>
<dbReference type="PROSITE" id="PS51406">
    <property type="entry name" value="FIBRINOGEN_C_2"/>
    <property type="match status" value="1"/>
</dbReference>
<proteinExistence type="predicted"/>
<dbReference type="Pfam" id="PF00024">
    <property type="entry name" value="PAN_1"/>
    <property type="match status" value="1"/>
</dbReference>
<dbReference type="PROSITE" id="PS50948">
    <property type="entry name" value="PAN"/>
    <property type="match status" value="1"/>
</dbReference>
<evidence type="ECO:0000256" key="2">
    <source>
        <dbReference type="ARBA" id="ARBA00022525"/>
    </source>
</evidence>
<dbReference type="GO" id="GO:0005615">
    <property type="term" value="C:extracellular space"/>
    <property type="evidence" value="ECO:0007669"/>
    <property type="project" value="TreeGrafter"/>
</dbReference>
<dbReference type="GO" id="GO:0070492">
    <property type="term" value="F:oligosaccharide binding"/>
    <property type="evidence" value="ECO:0007669"/>
    <property type="project" value="TreeGrafter"/>
</dbReference>
<dbReference type="Gene3D" id="2.60.120.1000">
    <property type="match status" value="1"/>
</dbReference>
<dbReference type="GO" id="GO:0005201">
    <property type="term" value="F:extracellular matrix structural constituent"/>
    <property type="evidence" value="ECO:0007669"/>
    <property type="project" value="InterPro"/>
</dbReference>
<feature type="domain" description="Apple" evidence="5">
    <location>
        <begin position="37"/>
        <end position="117"/>
    </location>
</feature>
<dbReference type="AlphaFoldDB" id="A0A6P8HSV6"/>
<keyword evidence="2" id="KW-0964">Secreted</keyword>
<evidence type="ECO:0000256" key="3">
    <source>
        <dbReference type="ARBA" id="ARBA00023119"/>
    </source>
</evidence>
<organism evidence="7 8">
    <name type="scientific">Actinia tenebrosa</name>
    <name type="common">Australian red waratah sea anemone</name>
    <dbReference type="NCBI Taxonomy" id="6105"/>
    <lineage>
        <taxon>Eukaryota</taxon>
        <taxon>Metazoa</taxon>
        <taxon>Cnidaria</taxon>
        <taxon>Anthozoa</taxon>
        <taxon>Hexacorallia</taxon>
        <taxon>Actiniaria</taxon>
        <taxon>Actiniidae</taxon>
        <taxon>Actinia</taxon>
    </lineage>
</organism>
<dbReference type="InterPro" id="IPR002181">
    <property type="entry name" value="Fibrinogen_a/b/g_C_dom"/>
</dbReference>
<dbReference type="RefSeq" id="XP_031558516.1">
    <property type="nucleotide sequence ID" value="XM_031702656.1"/>
</dbReference>
<evidence type="ECO:0000256" key="1">
    <source>
        <dbReference type="ARBA" id="ARBA00004613"/>
    </source>
</evidence>
<keyword evidence="3" id="KW-0176">Collagen</keyword>
<keyword evidence="4" id="KW-1015">Disulfide bond</keyword>
<dbReference type="PANTHER" id="PTHR16146:SF46">
    <property type="entry name" value="INTELECTIN-1A-RELATED"/>
    <property type="match status" value="1"/>
</dbReference>
<dbReference type="PANTHER" id="PTHR16146">
    <property type="entry name" value="INTELECTIN"/>
    <property type="match status" value="1"/>
</dbReference>
<evidence type="ECO:0000259" key="5">
    <source>
        <dbReference type="PROSITE" id="PS50948"/>
    </source>
</evidence>
<dbReference type="KEGG" id="aten:116294959"/>
<feature type="domain" description="Fibrinogen C-terminal" evidence="6">
    <location>
        <begin position="126"/>
        <end position="184"/>
    </location>
</feature>
<gene>
    <name evidence="8" type="primary">LOC116294959</name>
</gene>
<evidence type="ECO:0000256" key="4">
    <source>
        <dbReference type="ARBA" id="ARBA00023157"/>
    </source>
</evidence>
<evidence type="ECO:0000259" key="6">
    <source>
        <dbReference type="PROSITE" id="PS51406"/>
    </source>
</evidence>
<dbReference type="Proteomes" id="UP000515163">
    <property type="component" value="Unplaced"/>
</dbReference>
<protein>
    <submittedName>
        <fullName evidence="8">Uncharacterized protein LOC116294959 isoform X1</fullName>
    </submittedName>
</protein>
<dbReference type="InterPro" id="IPR003609">
    <property type="entry name" value="Pan_app"/>
</dbReference>
<reference evidence="8" key="1">
    <citation type="submission" date="2025-08" db="UniProtKB">
        <authorList>
            <consortium name="RefSeq"/>
        </authorList>
    </citation>
    <scope>IDENTIFICATION</scope>
    <source>
        <tissue evidence="8">Tentacle</tissue>
    </source>
</reference>
<evidence type="ECO:0000313" key="7">
    <source>
        <dbReference type="Proteomes" id="UP000515163"/>
    </source>
</evidence>
<comment type="subcellular location">
    <subcellularLocation>
        <location evidence="1">Secreted</location>
    </subcellularLocation>
</comment>
<dbReference type="NCBIfam" id="NF040941">
    <property type="entry name" value="GGGWT_bact"/>
    <property type="match status" value="1"/>
</dbReference>
<keyword evidence="7" id="KW-1185">Reference proteome</keyword>
<dbReference type="GO" id="GO:0005581">
    <property type="term" value="C:collagen trimer"/>
    <property type="evidence" value="ECO:0007669"/>
    <property type="project" value="UniProtKB-KW"/>
</dbReference>
<accession>A0A6P8HSV6</accession>
<name>A0A6P8HSV6_ACTTE</name>
<dbReference type="SUPFAM" id="SSF56496">
    <property type="entry name" value="Fibrinogen C-terminal domain-like"/>
    <property type="match status" value="1"/>
</dbReference>